<organism evidence="2 3">
    <name type="scientific">Salvator merianae</name>
    <name type="common">Argentine black and white tegu</name>
    <name type="synonym">Tupinambis merianae</name>
    <dbReference type="NCBI Taxonomy" id="96440"/>
    <lineage>
        <taxon>Eukaryota</taxon>
        <taxon>Metazoa</taxon>
        <taxon>Chordata</taxon>
        <taxon>Craniata</taxon>
        <taxon>Vertebrata</taxon>
        <taxon>Euteleostomi</taxon>
        <taxon>Lepidosauria</taxon>
        <taxon>Squamata</taxon>
        <taxon>Bifurcata</taxon>
        <taxon>Unidentata</taxon>
        <taxon>Episquamata</taxon>
        <taxon>Laterata</taxon>
        <taxon>Teiioidea</taxon>
        <taxon>Teiidae</taxon>
        <taxon>Salvator</taxon>
    </lineage>
</organism>
<name>A0A8D0BLA9_SALMN</name>
<feature type="compositionally biased region" description="Basic and acidic residues" evidence="1">
    <location>
        <begin position="41"/>
        <end position="50"/>
    </location>
</feature>
<reference evidence="2" key="1">
    <citation type="submission" date="2025-08" db="UniProtKB">
        <authorList>
            <consortium name="Ensembl"/>
        </authorList>
    </citation>
    <scope>IDENTIFICATION</scope>
</reference>
<evidence type="ECO:0000256" key="1">
    <source>
        <dbReference type="SAM" id="MobiDB-lite"/>
    </source>
</evidence>
<keyword evidence="3" id="KW-1185">Reference proteome</keyword>
<feature type="region of interest" description="Disordered" evidence="1">
    <location>
        <begin position="1"/>
        <end position="50"/>
    </location>
</feature>
<dbReference type="Ensembl" id="ENSSMRT00000014722.1">
    <property type="protein sequence ID" value="ENSSMRP00000012630.1"/>
    <property type="gene ID" value="ENSSMRG00000009858.1"/>
</dbReference>
<evidence type="ECO:0000313" key="3">
    <source>
        <dbReference type="Proteomes" id="UP000694421"/>
    </source>
</evidence>
<dbReference type="Proteomes" id="UP000694421">
    <property type="component" value="Unplaced"/>
</dbReference>
<reference evidence="2" key="2">
    <citation type="submission" date="2025-09" db="UniProtKB">
        <authorList>
            <consortium name="Ensembl"/>
        </authorList>
    </citation>
    <scope>IDENTIFICATION</scope>
</reference>
<evidence type="ECO:0000313" key="2">
    <source>
        <dbReference type="Ensembl" id="ENSSMRP00000012630.1"/>
    </source>
</evidence>
<accession>A0A8D0BLA9</accession>
<dbReference type="AlphaFoldDB" id="A0A8D0BLA9"/>
<sequence>MTTNEKWAGPWLHGPDAPENAPPGALRPPASPSLRQCSSAVEHDNKNDRRKQMFPTFCPMMLPYVCLADLKWETSTYETGLRHGQGENSNGAAANNQVYPLILPPPWIYTYSLISSTKPSRGQI</sequence>
<protein>
    <submittedName>
        <fullName evidence="2">Uncharacterized protein</fullName>
    </submittedName>
</protein>
<proteinExistence type="predicted"/>